<dbReference type="FunFam" id="2.60.40.10:FF:000034">
    <property type="entry name" value="Titin isoform A"/>
    <property type="match status" value="1"/>
</dbReference>
<gene>
    <name evidence="5" type="primary">Ttn_10</name>
    <name evidence="5" type="ORF">RHICYA_R16354</name>
</gene>
<dbReference type="InterPro" id="IPR003961">
    <property type="entry name" value="FN3_dom"/>
</dbReference>
<dbReference type="InterPro" id="IPR036116">
    <property type="entry name" value="FN3_sf"/>
</dbReference>
<evidence type="ECO:0000313" key="6">
    <source>
        <dbReference type="Proteomes" id="UP000565785"/>
    </source>
</evidence>
<dbReference type="PRINTS" id="PR00014">
    <property type="entry name" value="FNTYPEIII"/>
</dbReference>
<dbReference type="AlphaFoldDB" id="A0A7L1NIX3"/>
<dbReference type="FunFam" id="2.60.40.10:FF:000003">
    <property type="entry name" value="Titin isoform E"/>
    <property type="match status" value="2"/>
</dbReference>
<feature type="domain" description="Fibronectin type-III" evidence="4">
    <location>
        <begin position="267"/>
        <end position="360"/>
    </location>
</feature>
<dbReference type="PANTHER" id="PTHR14340">
    <property type="entry name" value="MICROFIBRIL-ASSOCIATED GLYCOPROTEIN 3"/>
    <property type="match status" value="1"/>
</dbReference>
<comment type="caution">
    <text evidence="5">The sequence shown here is derived from an EMBL/GenBank/DDBJ whole genome shotgun (WGS) entry which is preliminary data.</text>
</comment>
<sequence length="821" mass="90605">RDKKSLSWFKVTKETIRDTRQKVTGLVENSEYHFRVCAVNAAGQGPFSEASDFYKAADPIDKPGSPTKLKVVDTTKTSVTLGWIKPVYDGGSQITSYVVEKREGEDQEWTVVSTKGEVRTTEYVVSHLQPSINYYFRVSAINCAGQGEPIEMTEPIQAKDILVAPEIDLDVALRTSVVAKAGEDVEIMIPFKGRPPPTVTWRKGDKNLGADERYIIQNTESSTLLTIAQVTRNDTGKYVLTIENGVGEAKSKSFTITVITLGPPCKPKAPLRIDEVKADSVVLSWEPPEDDGGGEITGYSIEKRETSQMNWKLVCSSAARTTFKVPNLVKDVEYQFRVRAENRYGVSPPLLSADVVAKHQFRTPGAPGKPVVYNITADGMTISWDAPVYDDGGSEINEYILERREKKSMRWVKVSSKRPITENRHRVTGLIEGNEYEFHVMAENAAGVGPPSDVSKLIKCREPVSPPSAPNVVKVTDTSKTSVSLEWTKPVFDGGMEIIGYIIEMCKADLEAWQKVNAETVLATKYTVVDLEAGEHYKFRVSAINGAGKGESCEVTASVQTVDRLSAPEIDIDANFKQTHIVRAGASIRLFIAFSGRPVPTAVWSKADANLSLRADIQTTDSFSTLTVEECNRNDAGKYVFTVENNSGSKSITFTVKVLDTPGPPGPITFKDVTRGSITLMWDAPALDGGSRIHHYIVEKREASRRSWQVVHSKCTRQIFKITDLAEGVAYYYRVAAENEYGVGEPYELTEPVVATEEPAPPKRLDIVDTTKSSVVLSWLKPDHDGGSRITGYLLEMKQKGSDTWIEAGRTKQLTFTVEGL</sequence>
<dbReference type="SMART" id="SM00408">
    <property type="entry name" value="IGc2"/>
    <property type="match status" value="2"/>
</dbReference>
<dbReference type="InterPro" id="IPR007110">
    <property type="entry name" value="Ig-like_dom"/>
</dbReference>
<name>A0A7L1NIX3_RHICY</name>
<dbReference type="CDD" id="cd00063">
    <property type="entry name" value="FN3"/>
    <property type="match status" value="7"/>
</dbReference>
<feature type="non-terminal residue" evidence="5">
    <location>
        <position position="821"/>
    </location>
</feature>
<dbReference type="InterPro" id="IPR036179">
    <property type="entry name" value="Ig-like_dom_sf"/>
</dbReference>
<reference evidence="5 6" key="1">
    <citation type="submission" date="2019-09" db="EMBL/GenBank/DDBJ databases">
        <title>Bird 10,000 Genomes (B10K) Project - Family phase.</title>
        <authorList>
            <person name="Zhang G."/>
        </authorList>
    </citation>
    <scope>NUCLEOTIDE SEQUENCE [LARGE SCALE GENOMIC DNA]</scope>
    <source>
        <strain evidence="5">B10K-DU-002-35</strain>
        <tissue evidence="5">Muscle</tissue>
    </source>
</reference>
<evidence type="ECO:0000259" key="3">
    <source>
        <dbReference type="PROSITE" id="PS50835"/>
    </source>
</evidence>
<dbReference type="PANTHER" id="PTHR14340:SF13">
    <property type="entry name" value="TITIN"/>
    <property type="match status" value="1"/>
</dbReference>
<dbReference type="FunFam" id="2.60.40.10:FF:000002">
    <property type="entry name" value="Titin a"/>
    <property type="match status" value="2"/>
</dbReference>
<feature type="domain" description="Fibronectin type-III" evidence="4">
    <location>
        <begin position="466"/>
        <end position="564"/>
    </location>
</feature>
<feature type="domain" description="Fibronectin type-III" evidence="4">
    <location>
        <begin position="1"/>
        <end position="59"/>
    </location>
</feature>
<protein>
    <submittedName>
        <fullName evidence="5">TITIN protein</fullName>
    </submittedName>
</protein>
<feature type="domain" description="Fibronectin type-III" evidence="4">
    <location>
        <begin position="761"/>
        <end position="821"/>
    </location>
</feature>
<dbReference type="SUPFAM" id="SSF49265">
    <property type="entry name" value="Fibronectin type III"/>
    <property type="match status" value="4"/>
</dbReference>
<dbReference type="Pfam" id="PF00041">
    <property type="entry name" value="fn3"/>
    <property type="match status" value="7"/>
</dbReference>
<dbReference type="InterPro" id="IPR013098">
    <property type="entry name" value="Ig_I-set"/>
</dbReference>
<dbReference type="Proteomes" id="UP000565785">
    <property type="component" value="Unassembled WGS sequence"/>
</dbReference>
<feature type="domain" description="Fibronectin type-III" evidence="4">
    <location>
        <begin position="664"/>
        <end position="759"/>
    </location>
</feature>
<keyword evidence="1" id="KW-0677">Repeat</keyword>
<dbReference type="InterPro" id="IPR013783">
    <property type="entry name" value="Ig-like_fold"/>
</dbReference>
<dbReference type="SMART" id="SM00060">
    <property type="entry name" value="FN3"/>
    <property type="match status" value="7"/>
</dbReference>
<evidence type="ECO:0000313" key="5">
    <source>
        <dbReference type="EMBL" id="NXN99874.1"/>
    </source>
</evidence>
<dbReference type="SMART" id="SM00409">
    <property type="entry name" value="IG"/>
    <property type="match status" value="2"/>
</dbReference>
<dbReference type="Gene3D" id="2.60.40.10">
    <property type="entry name" value="Immunoglobulins"/>
    <property type="match status" value="9"/>
</dbReference>
<dbReference type="PROSITE" id="PS50835">
    <property type="entry name" value="IG_LIKE"/>
    <property type="match status" value="2"/>
</dbReference>
<organism evidence="5 6">
    <name type="scientific">Rhinopomastus cyanomelas</name>
    <name type="common">Common scimitarbill</name>
    <dbReference type="NCBI Taxonomy" id="113115"/>
    <lineage>
        <taxon>Eukaryota</taxon>
        <taxon>Metazoa</taxon>
        <taxon>Chordata</taxon>
        <taxon>Craniata</taxon>
        <taxon>Vertebrata</taxon>
        <taxon>Euteleostomi</taxon>
        <taxon>Archelosauria</taxon>
        <taxon>Archosauria</taxon>
        <taxon>Dinosauria</taxon>
        <taxon>Saurischia</taxon>
        <taxon>Theropoda</taxon>
        <taxon>Coelurosauria</taxon>
        <taxon>Aves</taxon>
        <taxon>Neognathae</taxon>
        <taxon>Neoaves</taxon>
        <taxon>Telluraves</taxon>
        <taxon>Coraciimorphae</taxon>
        <taxon>Bucerotiformes</taxon>
        <taxon>Rhinopomastidae</taxon>
        <taxon>Rhinopomastus</taxon>
    </lineage>
</organism>
<dbReference type="PROSITE" id="PS50853">
    <property type="entry name" value="FN3"/>
    <property type="match status" value="7"/>
</dbReference>
<evidence type="ECO:0000256" key="2">
    <source>
        <dbReference type="ARBA" id="ARBA00023319"/>
    </source>
</evidence>
<dbReference type="GO" id="GO:0008307">
    <property type="term" value="F:structural constituent of muscle"/>
    <property type="evidence" value="ECO:0007669"/>
    <property type="project" value="TreeGrafter"/>
</dbReference>
<dbReference type="CDD" id="cd05748">
    <property type="entry name" value="Ig_Titin_like"/>
    <property type="match status" value="2"/>
</dbReference>
<dbReference type="EMBL" id="VXBP01006817">
    <property type="protein sequence ID" value="NXN99874.1"/>
    <property type="molecule type" value="Genomic_DNA"/>
</dbReference>
<dbReference type="GO" id="GO:0048738">
    <property type="term" value="P:cardiac muscle tissue development"/>
    <property type="evidence" value="ECO:0007669"/>
    <property type="project" value="TreeGrafter"/>
</dbReference>
<evidence type="ECO:0000259" key="4">
    <source>
        <dbReference type="PROSITE" id="PS50853"/>
    </source>
</evidence>
<dbReference type="InterPro" id="IPR003599">
    <property type="entry name" value="Ig_sub"/>
</dbReference>
<feature type="non-terminal residue" evidence="5">
    <location>
        <position position="1"/>
    </location>
</feature>
<dbReference type="InterPro" id="IPR003598">
    <property type="entry name" value="Ig_sub2"/>
</dbReference>
<proteinExistence type="predicted"/>
<dbReference type="GO" id="GO:0031430">
    <property type="term" value="C:M band"/>
    <property type="evidence" value="ECO:0007669"/>
    <property type="project" value="TreeGrafter"/>
</dbReference>
<dbReference type="OrthoDB" id="504170at2759"/>
<feature type="domain" description="Ig-like" evidence="3">
    <location>
        <begin position="568"/>
        <end position="653"/>
    </location>
</feature>
<feature type="domain" description="Ig-like" evidence="3">
    <location>
        <begin position="165"/>
        <end position="257"/>
    </location>
</feature>
<dbReference type="GO" id="GO:0045214">
    <property type="term" value="P:sarcomere organization"/>
    <property type="evidence" value="ECO:0007669"/>
    <property type="project" value="TreeGrafter"/>
</dbReference>
<evidence type="ECO:0000256" key="1">
    <source>
        <dbReference type="ARBA" id="ARBA00022737"/>
    </source>
</evidence>
<dbReference type="Pfam" id="PF07679">
    <property type="entry name" value="I-set"/>
    <property type="match status" value="2"/>
</dbReference>
<dbReference type="FunFam" id="2.60.40.10:FF:000135">
    <property type="entry name" value="Titin a"/>
    <property type="match status" value="2"/>
</dbReference>
<keyword evidence="6" id="KW-1185">Reference proteome</keyword>
<feature type="domain" description="Fibronectin type-III" evidence="4">
    <location>
        <begin position="65"/>
        <end position="161"/>
    </location>
</feature>
<keyword evidence="2" id="KW-0393">Immunoglobulin domain</keyword>
<accession>A0A7L1NIX3</accession>
<feature type="domain" description="Fibronectin type-III" evidence="4">
    <location>
        <begin position="366"/>
        <end position="463"/>
    </location>
</feature>
<dbReference type="SUPFAM" id="SSF48726">
    <property type="entry name" value="Immunoglobulin"/>
    <property type="match status" value="2"/>
</dbReference>